<keyword evidence="2" id="KW-1133">Transmembrane helix</keyword>
<gene>
    <name evidence="3" type="ORF">CHYS00102_LOCUS29464</name>
</gene>
<feature type="region of interest" description="Disordered" evidence="1">
    <location>
        <begin position="1"/>
        <end position="26"/>
    </location>
</feature>
<feature type="transmembrane region" description="Helical" evidence="2">
    <location>
        <begin position="97"/>
        <end position="118"/>
    </location>
</feature>
<evidence type="ECO:0008006" key="4">
    <source>
        <dbReference type="Google" id="ProtNLM"/>
    </source>
</evidence>
<organism evidence="3">
    <name type="scientific">Corethron hystrix</name>
    <dbReference type="NCBI Taxonomy" id="216773"/>
    <lineage>
        <taxon>Eukaryota</taxon>
        <taxon>Sar</taxon>
        <taxon>Stramenopiles</taxon>
        <taxon>Ochrophyta</taxon>
        <taxon>Bacillariophyta</taxon>
        <taxon>Coscinodiscophyceae</taxon>
        <taxon>Corethrophycidae</taxon>
        <taxon>Corethrales</taxon>
        <taxon>Corethraceae</taxon>
        <taxon>Corethron</taxon>
    </lineage>
</organism>
<keyword evidence="2" id="KW-0472">Membrane</keyword>
<dbReference type="Pfam" id="PF03382">
    <property type="entry name" value="DUF285"/>
    <property type="match status" value="2"/>
</dbReference>
<feature type="region of interest" description="Disordered" evidence="1">
    <location>
        <begin position="50"/>
        <end position="70"/>
    </location>
</feature>
<evidence type="ECO:0000256" key="2">
    <source>
        <dbReference type="SAM" id="Phobius"/>
    </source>
</evidence>
<dbReference type="EMBL" id="HBFR01040256">
    <property type="protein sequence ID" value="CAD8902245.1"/>
    <property type="molecule type" value="Transcribed_RNA"/>
</dbReference>
<evidence type="ECO:0000313" key="3">
    <source>
        <dbReference type="EMBL" id="CAD8902245.1"/>
    </source>
</evidence>
<reference evidence="3" key="1">
    <citation type="submission" date="2021-01" db="EMBL/GenBank/DDBJ databases">
        <authorList>
            <person name="Corre E."/>
            <person name="Pelletier E."/>
            <person name="Niang G."/>
            <person name="Scheremetjew M."/>
            <person name="Finn R."/>
            <person name="Kale V."/>
            <person name="Holt S."/>
            <person name="Cochrane G."/>
            <person name="Meng A."/>
            <person name="Brown T."/>
            <person name="Cohen L."/>
        </authorList>
    </citation>
    <scope>NUCLEOTIDE SEQUENCE</scope>
    <source>
        <strain evidence="3">308</strain>
    </source>
</reference>
<sequence>MNDLEKSHDNGASREENQNGSMGQIPNLGGLQVLSSEISSVNLETRIETKHTADTGDQENQLHSPTPSDAKMSEQALEIAVIERQNNLEIPLVKKKYFNSIFALSVLMFFTGVILYMFPPEIITQDNVSELVQMWTSGVQTKTHIENWNVKRVVDMSFLFEEINLEDDISKWDVSKVTETRGMFLFSVFYNFDLGIWDVSNVKSMQMMFEGALLFNQDLSSWDVGKVREMGSMFHRAFQFNQDLSEWDVSQVTDFKDMFKDAKSFEQFFCWDTGTADVTNIIAGSLSSFCSEETY</sequence>
<dbReference type="InterPro" id="IPR005046">
    <property type="entry name" value="DUF285"/>
</dbReference>
<keyword evidence="2" id="KW-0812">Transmembrane</keyword>
<name>A0A7S1BYS6_9STRA</name>
<feature type="compositionally biased region" description="Basic and acidic residues" evidence="1">
    <location>
        <begin position="1"/>
        <end position="17"/>
    </location>
</feature>
<protein>
    <recommendedName>
        <fullName evidence="4">BspA family leucine-rich repeat surface protein</fullName>
    </recommendedName>
</protein>
<evidence type="ECO:0000256" key="1">
    <source>
        <dbReference type="SAM" id="MobiDB-lite"/>
    </source>
</evidence>
<dbReference type="AlphaFoldDB" id="A0A7S1BYS6"/>
<accession>A0A7S1BYS6</accession>
<feature type="compositionally biased region" description="Polar residues" evidence="1">
    <location>
        <begin position="58"/>
        <end position="67"/>
    </location>
</feature>
<proteinExistence type="predicted"/>